<dbReference type="AlphaFoldDB" id="A0A3S5AXT5"/>
<gene>
    <name evidence="1" type="ORF">PXEA_LOCUS33823</name>
</gene>
<keyword evidence="2" id="KW-1185">Reference proteome</keyword>
<reference evidence="1" key="1">
    <citation type="submission" date="2018-11" db="EMBL/GenBank/DDBJ databases">
        <authorList>
            <consortium name="Pathogen Informatics"/>
        </authorList>
    </citation>
    <scope>NUCLEOTIDE SEQUENCE</scope>
</reference>
<proteinExistence type="predicted"/>
<accession>A0A3S5AXT5</accession>
<name>A0A3S5AXT5_9PLAT</name>
<dbReference type="EMBL" id="CAAALY010264682">
    <property type="protein sequence ID" value="VEL40383.1"/>
    <property type="molecule type" value="Genomic_DNA"/>
</dbReference>
<organism evidence="1 2">
    <name type="scientific">Protopolystoma xenopodis</name>
    <dbReference type="NCBI Taxonomy" id="117903"/>
    <lineage>
        <taxon>Eukaryota</taxon>
        <taxon>Metazoa</taxon>
        <taxon>Spiralia</taxon>
        <taxon>Lophotrochozoa</taxon>
        <taxon>Platyhelminthes</taxon>
        <taxon>Monogenea</taxon>
        <taxon>Polyopisthocotylea</taxon>
        <taxon>Polystomatidea</taxon>
        <taxon>Polystomatidae</taxon>
        <taxon>Protopolystoma</taxon>
    </lineage>
</organism>
<comment type="caution">
    <text evidence="1">The sequence shown here is derived from an EMBL/GenBank/DDBJ whole genome shotgun (WGS) entry which is preliminary data.</text>
</comment>
<sequence>MVQVKDNKLRRMSEWGFYSLVGPFWLQLWQPPQLTVAAISLHLMPVEEHLVNNDVSQSNPEFQFSVRLKDLGSQRKV</sequence>
<evidence type="ECO:0000313" key="1">
    <source>
        <dbReference type="EMBL" id="VEL40383.1"/>
    </source>
</evidence>
<protein>
    <submittedName>
        <fullName evidence="1">Uncharacterized protein</fullName>
    </submittedName>
</protein>
<evidence type="ECO:0000313" key="2">
    <source>
        <dbReference type="Proteomes" id="UP000784294"/>
    </source>
</evidence>
<dbReference type="Proteomes" id="UP000784294">
    <property type="component" value="Unassembled WGS sequence"/>
</dbReference>